<feature type="transmembrane region" description="Helical" evidence="11">
    <location>
        <begin position="35"/>
        <end position="53"/>
    </location>
</feature>
<dbReference type="Proteomes" id="UP000248557">
    <property type="component" value="Unassembled WGS sequence"/>
</dbReference>
<comment type="subcellular location">
    <subcellularLocation>
        <location evidence="11">Cell membrane</location>
        <topology evidence="11">Multi-pass membrane protein</topology>
    </subcellularLocation>
</comment>
<dbReference type="EC" id="3.4.24.-" evidence="11"/>
<gene>
    <name evidence="11" type="primary">htpX</name>
    <name evidence="13" type="ORF">CA615_01575</name>
</gene>
<feature type="binding site" evidence="11">
    <location>
        <position position="140"/>
    </location>
    <ligand>
        <name>Zn(2+)</name>
        <dbReference type="ChEBI" id="CHEBI:29105"/>
        <note>catalytic</note>
    </ligand>
</feature>
<feature type="transmembrane region" description="Helical" evidence="11">
    <location>
        <begin position="146"/>
        <end position="166"/>
    </location>
</feature>
<dbReference type="PANTHER" id="PTHR43221:SF2">
    <property type="entry name" value="PROTEASE HTPX HOMOLOG"/>
    <property type="match status" value="1"/>
</dbReference>
<reference evidence="13 14" key="1">
    <citation type="submission" date="2017-05" db="EMBL/GenBank/DDBJ databases">
        <title>Host range expansion of the Methanosphaera genus to humans and monogastric animals involves recent and extensive reduction in genome content.</title>
        <authorList>
            <person name="Hoedt E.C."/>
            <person name="Volmer J.G."/>
            <person name="Parks D.H."/>
            <person name="Rosewarne C.P."/>
            <person name="Denman S.E."/>
            <person name="Mcsweeney C.S."/>
            <person name="O Cuiv P."/>
            <person name="Hugenholtz P."/>
            <person name="Tyson G.W."/>
            <person name="Morrison M."/>
        </authorList>
    </citation>
    <scope>NUCLEOTIDE SEQUENCE [LARGE SCALE GENOMIC DNA]</scope>
    <source>
        <strain evidence="13 14">PA5</strain>
    </source>
</reference>
<dbReference type="EMBL" id="NGJK01000016">
    <property type="protein sequence ID" value="RAP03584.1"/>
    <property type="molecule type" value="Genomic_DNA"/>
</dbReference>
<sequence>MLENLKTVILLGFLSAVLVVVCGFIGSIFRLGGLGILLGLIFAIIMNFVSYFYSDKIALSSYNARIVTEAESPNLHRIVGELAANANILKPKVAIIETSTPNAFATGRNQQHAVVAVTTGILNILDEEELRGVISHELGHVKNRDILISSVAATVAGMIVAIASYGRYAMFFASDDDAGNIIGAVLMSIVGPIAATIVQLAISRSREYKADATGAQISGNPLALANALRKLEFGNINDPLMDAKSTDAHMFIMNPLSGVGSKLQNLFSTHPSTADRIQRLEEMANNHSY</sequence>
<evidence type="ECO:0000256" key="9">
    <source>
        <dbReference type="ARBA" id="ARBA00023049"/>
    </source>
</evidence>
<keyword evidence="7 11" id="KW-0862">Zinc</keyword>
<dbReference type="InterPro" id="IPR001915">
    <property type="entry name" value="Peptidase_M48"/>
</dbReference>
<keyword evidence="4 11" id="KW-0812">Transmembrane</keyword>
<feature type="binding site" evidence="11">
    <location>
        <position position="136"/>
    </location>
    <ligand>
        <name>Zn(2+)</name>
        <dbReference type="ChEBI" id="CHEBI:29105"/>
        <note>catalytic</note>
    </ligand>
</feature>
<dbReference type="Gene3D" id="3.30.2010.10">
    <property type="entry name" value="Metalloproteases ('zincins'), catalytic domain"/>
    <property type="match status" value="1"/>
</dbReference>
<proteinExistence type="inferred from homology"/>
<keyword evidence="2 11" id="KW-1003">Cell membrane</keyword>
<evidence type="ECO:0000256" key="6">
    <source>
        <dbReference type="ARBA" id="ARBA00022801"/>
    </source>
</evidence>
<dbReference type="Pfam" id="PF01435">
    <property type="entry name" value="Peptidase_M48"/>
    <property type="match status" value="1"/>
</dbReference>
<dbReference type="RefSeq" id="WP_011405919.1">
    <property type="nucleotide sequence ID" value="NZ_CATZXA010000002.1"/>
</dbReference>
<dbReference type="InterPro" id="IPR050083">
    <property type="entry name" value="HtpX_protease"/>
</dbReference>
<dbReference type="CDD" id="cd07336">
    <property type="entry name" value="M48B_HtpX_like"/>
    <property type="match status" value="1"/>
</dbReference>
<dbReference type="HAMAP" id="MF_00188">
    <property type="entry name" value="Pept_M48_protease_HtpX"/>
    <property type="match status" value="1"/>
</dbReference>
<keyword evidence="9 11" id="KW-0482">Metalloprotease</keyword>
<evidence type="ECO:0000256" key="2">
    <source>
        <dbReference type="ARBA" id="ARBA00022475"/>
    </source>
</evidence>
<feature type="domain" description="Peptidase M48" evidence="12">
    <location>
        <begin position="70"/>
        <end position="283"/>
    </location>
</feature>
<feature type="transmembrane region" description="Helical" evidence="11">
    <location>
        <begin position="7"/>
        <end position="29"/>
    </location>
</feature>
<protein>
    <recommendedName>
        <fullName evidence="11">Protease HtpX homolog</fullName>
        <ecNumber evidence="11">3.4.24.-</ecNumber>
    </recommendedName>
</protein>
<dbReference type="GO" id="GO:0006508">
    <property type="term" value="P:proteolysis"/>
    <property type="evidence" value="ECO:0007669"/>
    <property type="project" value="UniProtKB-KW"/>
</dbReference>
<evidence type="ECO:0000256" key="7">
    <source>
        <dbReference type="ARBA" id="ARBA00022833"/>
    </source>
</evidence>
<dbReference type="GO" id="GO:0008270">
    <property type="term" value="F:zinc ion binding"/>
    <property type="evidence" value="ECO:0007669"/>
    <property type="project" value="UniProtKB-UniRule"/>
</dbReference>
<dbReference type="OMA" id="AVCCTEG"/>
<keyword evidence="8 11" id="KW-1133">Transmembrane helix</keyword>
<evidence type="ECO:0000256" key="4">
    <source>
        <dbReference type="ARBA" id="ARBA00022692"/>
    </source>
</evidence>
<evidence type="ECO:0000256" key="3">
    <source>
        <dbReference type="ARBA" id="ARBA00022670"/>
    </source>
</evidence>
<dbReference type="GO" id="GO:0005886">
    <property type="term" value="C:plasma membrane"/>
    <property type="evidence" value="ECO:0007669"/>
    <property type="project" value="UniProtKB-SubCell"/>
</dbReference>
<evidence type="ECO:0000313" key="13">
    <source>
        <dbReference type="EMBL" id="RAP03584.1"/>
    </source>
</evidence>
<evidence type="ECO:0000256" key="11">
    <source>
        <dbReference type="HAMAP-Rule" id="MF_00188"/>
    </source>
</evidence>
<dbReference type="InterPro" id="IPR022919">
    <property type="entry name" value="Pept_M48_protease_HtpX"/>
</dbReference>
<keyword evidence="10 11" id="KW-0472">Membrane</keyword>
<organism evidence="13 14">
    <name type="scientific">Methanosphaera stadtmanae</name>
    <dbReference type="NCBI Taxonomy" id="2317"/>
    <lineage>
        <taxon>Archaea</taxon>
        <taxon>Methanobacteriati</taxon>
        <taxon>Methanobacteriota</taxon>
        <taxon>Methanomada group</taxon>
        <taxon>Methanobacteria</taxon>
        <taxon>Methanobacteriales</taxon>
        <taxon>Methanobacteriaceae</taxon>
        <taxon>Methanosphaera</taxon>
    </lineage>
</organism>
<evidence type="ECO:0000256" key="8">
    <source>
        <dbReference type="ARBA" id="ARBA00022989"/>
    </source>
</evidence>
<dbReference type="GO" id="GO:0004222">
    <property type="term" value="F:metalloendopeptidase activity"/>
    <property type="evidence" value="ECO:0007669"/>
    <property type="project" value="UniProtKB-UniRule"/>
</dbReference>
<evidence type="ECO:0000256" key="1">
    <source>
        <dbReference type="ARBA" id="ARBA00009779"/>
    </source>
</evidence>
<dbReference type="AlphaFoldDB" id="A0A328Q3A7"/>
<name>A0A328Q3A7_9EURY</name>
<evidence type="ECO:0000259" key="12">
    <source>
        <dbReference type="Pfam" id="PF01435"/>
    </source>
</evidence>
<keyword evidence="5 11" id="KW-0479">Metal-binding</keyword>
<evidence type="ECO:0000256" key="10">
    <source>
        <dbReference type="ARBA" id="ARBA00023136"/>
    </source>
</evidence>
<evidence type="ECO:0000256" key="5">
    <source>
        <dbReference type="ARBA" id="ARBA00022723"/>
    </source>
</evidence>
<keyword evidence="3 11" id="KW-0645">Protease</keyword>
<accession>A0A328Q3A7</accession>
<feature type="binding site" evidence="11">
    <location>
        <position position="207"/>
    </location>
    <ligand>
        <name>Zn(2+)</name>
        <dbReference type="ChEBI" id="CHEBI:29105"/>
        <note>catalytic</note>
    </ligand>
</feature>
<comment type="cofactor">
    <cofactor evidence="11">
        <name>Zn(2+)</name>
        <dbReference type="ChEBI" id="CHEBI:29105"/>
    </cofactor>
    <text evidence="11">Binds 1 zinc ion per subunit.</text>
</comment>
<keyword evidence="6 11" id="KW-0378">Hydrolase</keyword>
<comment type="caution">
    <text evidence="13">The sequence shown here is derived from an EMBL/GenBank/DDBJ whole genome shotgun (WGS) entry which is preliminary data.</text>
</comment>
<dbReference type="PANTHER" id="PTHR43221">
    <property type="entry name" value="PROTEASE HTPX"/>
    <property type="match status" value="1"/>
</dbReference>
<comment type="similarity">
    <text evidence="1 11">Belongs to the peptidase M48B family.</text>
</comment>
<evidence type="ECO:0000313" key="14">
    <source>
        <dbReference type="Proteomes" id="UP000248557"/>
    </source>
</evidence>
<dbReference type="GeneID" id="3855914"/>
<feature type="active site" evidence="11">
    <location>
        <position position="137"/>
    </location>
</feature>
<feature type="transmembrane region" description="Helical" evidence="11">
    <location>
        <begin position="178"/>
        <end position="202"/>
    </location>
</feature>